<name>A0AAV2BRA5_9ARAC</name>
<dbReference type="EMBL" id="CAXIEN010000462">
    <property type="protein sequence ID" value="CAL1298460.1"/>
    <property type="molecule type" value="Genomic_DNA"/>
</dbReference>
<dbReference type="Proteomes" id="UP001497382">
    <property type="component" value="Unassembled WGS sequence"/>
</dbReference>
<reference evidence="1 2" key="1">
    <citation type="submission" date="2024-04" db="EMBL/GenBank/DDBJ databases">
        <authorList>
            <person name="Rising A."/>
            <person name="Reimegard J."/>
            <person name="Sonavane S."/>
            <person name="Akerstrom W."/>
            <person name="Nylinder S."/>
            <person name="Hedman E."/>
            <person name="Kallberg Y."/>
        </authorList>
    </citation>
    <scope>NUCLEOTIDE SEQUENCE [LARGE SCALE GENOMIC DNA]</scope>
</reference>
<gene>
    <name evidence="1" type="ORF">LARSCL_LOCUS20848</name>
</gene>
<keyword evidence="2" id="KW-1185">Reference proteome</keyword>
<organism evidence="1 2">
    <name type="scientific">Larinioides sclopetarius</name>
    <dbReference type="NCBI Taxonomy" id="280406"/>
    <lineage>
        <taxon>Eukaryota</taxon>
        <taxon>Metazoa</taxon>
        <taxon>Ecdysozoa</taxon>
        <taxon>Arthropoda</taxon>
        <taxon>Chelicerata</taxon>
        <taxon>Arachnida</taxon>
        <taxon>Araneae</taxon>
        <taxon>Araneomorphae</taxon>
        <taxon>Entelegynae</taxon>
        <taxon>Araneoidea</taxon>
        <taxon>Araneidae</taxon>
        <taxon>Larinioides</taxon>
    </lineage>
</organism>
<sequence>MCKAIFNTINGLNIEGKKHVFKFRNNIDINLKK</sequence>
<protein>
    <submittedName>
        <fullName evidence="1">Uncharacterized protein</fullName>
    </submittedName>
</protein>
<proteinExistence type="predicted"/>
<comment type="caution">
    <text evidence="1">The sequence shown here is derived from an EMBL/GenBank/DDBJ whole genome shotgun (WGS) entry which is preliminary data.</text>
</comment>
<accession>A0AAV2BRA5</accession>
<dbReference type="AlphaFoldDB" id="A0AAV2BRA5"/>
<evidence type="ECO:0000313" key="1">
    <source>
        <dbReference type="EMBL" id="CAL1298460.1"/>
    </source>
</evidence>
<evidence type="ECO:0000313" key="2">
    <source>
        <dbReference type="Proteomes" id="UP001497382"/>
    </source>
</evidence>